<evidence type="ECO:0000313" key="11">
    <source>
        <dbReference type="Proteomes" id="UP000800038"/>
    </source>
</evidence>
<comment type="subcellular location">
    <subcellularLocation>
        <location evidence="1">Nucleus</location>
    </subcellularLocation>
</comment>
<dbReference type="OrthoDB" id="6077919at2759"/>
<dbReference type="GO" id="GO:0000981">
    <property type="term" value="F:DNA-binding transcription factor activity, RNA polymerase II-specific"/>
    <property type="evidence" value="ECO:0007669"/>
    <property type="project" value="InterPro"/>
</dbReference>
<dbReference type="Proteomes" id="UP000800038">
    <property type="component" value="Unassembled WGS sequence"/>
</dbReference>
<feature type="compositionally biased region" description="Low complexity" evidence="8">
    <location>
        <begin position="176"/>
        <end position="187"/>
    </location>
</feature>
<dbReference type="SMART" id="SM00355">
    <property type="entry name" value="ZnF_C2H2"/>
    <property type="match status" value="2"/>
</dbReference>
<dbReference type="PROSITE" id="PS50157">
    <property type="entry name" value="ZINC_FINGER_C2H2_2"/>
    <property type="match status" value="2"/>
</dbReference>
<dbReference type="InterPro" id="IPR036236">
    <property type="entry name" value="Znf_C2H2_sf"/>
</dbReference>
<feature type="region of interest" description="Disordered" evidence="8">
    <location>
        <begin position="1"/>
        <end position="112"/>
    </location>
</feature>
<evidence type="ECO:0000256" key="2">
    <source>
        <dbReference type="ARBA" id="ARBA00022723"/>
    </source>
</evidence>
<dbReference type="AlphaFoldDB" id="A0A6A5SN88"/>
<feature type="domain" description="C2H2-type" evidence="9">
    <location>
        <begin position="110"/>
        <end position="137"/>
    </location>
</feature>
<proteinExistence type="predicted"/>
<feature type="compositionally biased region" description="Polar residues" evidence="8">
    <location>
        <begin position="15"/>
        <end position="42"/>
    </location>
</feature>
<keyword evidence="5" id="KW-0862">Zinc</keyword>
<dbReference type="Pfam" id="PF00096">
    <property type="entry name" value="zf-C2H2"/>
    <property type="match status" value="1"/>
</dbReference>
<keyword evidence="11" id="KW-1185">Reference proteome</keyword>
<dbReference type="GO" id="GO:0005634">
    <property type="term" value="C:nucleus"/>
    <property type="evidence" value="ECO:0007669"/>
    <property type="project" value="UniProtKB-SubCell"/>
</dbReference>
<feature type="region of interest" description="Disordered" evidence="8">
    <location>
        <begin position="160"/>
        <end position="188"/>
    </location>
</feature>
<evidence type="ECO:0000256" key="3">
    <source>
        <dbReference type="ARBA" id="ARBA00022737"/>
    </source>
</evidence>
<dbReference type="Gene3D" id="3.30.160.60">
    <property type="entry name" value="Classic Zinc Finger"/>
    <property type="match status" value="1"/>
</dbReference>
<dbReference type="FunFam" id="3.30.160.60:FF:000100">
    <property type="entry name" value="Zinc finger 45-like"/>
    <property type="match status" value="1"/>
</dbReference>
<dbReference type="InterPro" id="IPR051059">
    <property type="entry name" value="VerF-like"/>
</dbReference>
<evidence type="ECO:0000256" key="7">
    <source>
        <dbReference type="PROSITE-ProRule" id="PRU00042"/>
    </source>
</evidence>
<organism evidence="10 11">
    <name type="scientific">Clathrospora elynae</name>
    <dbReference type="NCBI Taxonomy" id="706981"/>
    <lineage>
        <taxon>Eukaryota</taxon>
        <taxon>Fungi</taxon>
        <taxon>Dikarya</taxon>
        <taxon>Ascomycota</taxon>
        <taxon>Pezizomycotina</taxon>
        <taxon>Dothideomycetes</taxon>
        <taxon>Pleosporomycetidae</taxon>
        <taxon>Pleosporales</taxon>
        <taxon>Diademaceae</taxon>
        <taxon>Clathrospora</taxon>
    </lineage>
</organism>
<feature type="domain" description="C2H2-type" evidence="9">
    <location>
        <begin position="138"/>
        <end position="167"/>
    </location>
</feature>
<gene>
    <name evidence="10" type="ORF">EJ02DRAFT_512628</name>
</gene>
<feature type="compositionally biased region" description="Polar residues" evidence="8">
    <location>
        <begin position="73"/>
        <end position="94"/>
    </location>
</feature>
<feature type="compositionally biased region" description="Basic residues" evidence="8">
    <location>
        <begin position="99"/>
        <end position="108"/>
    </location>
</feature>
<dbReference type="InterPro" id="IPR013087">
    <property type="entry name" value="Znf_C2H2_type"/>
</dbReference>
<accession>A0A6A5SN88</accession>
<feature type="region of interest" description="Disordered" evidence="8">
    <location>
        <begin position="780"/>
        <end position="800"/>
    </location>
</feature>
<dbReference type="InterPro" id="IPR007219">
    <property type="entry name" value="XnlR_reg_dom"/>
</dbReference>
<dbReference type="PANTHER" id="PTHR40626:SF30">
    <property type="entry name" value="FINGER DOMAIN PROTEIN, PUTATIVE (AFU_ORTHOLOGUE AFUA_4G13600)-RELATED"/>
    <property type="match status" value="1"/>
</dbReference>
<evidence type="ECO:0000256" key="8">
    <source>
        <dbReference type="SAM" id="MobiDB-lite"/>
    </source>
</evidence>
<dbReference type="GO" id="GO:0008270">
    <property type="term" value="F:zinc ion binding"/>
    <property type="evidence" value="ECO:0007669"/>
    <property type="project" value="UniProtKB-KW"/>
</dbReference>
<dbReference type="Pfam" id="PF04082">
    <property type="entry name" value="Fungal_trans"/>
    <property type="match status" value="1"/>
</dbReference>
<evidence type="ECO:0000256" key="5">
    <source>
        <dbReference type="ARBA" id="ARBA00022833"/>
    </source>
</evidence>
<evidence type="ECO:0000259" key="9">
    <source>
        <dbReference type="PROSITE" id="PS50157"/>
    </source>
</evidence>
<name>A0A6A5SN88_9PLEO</name>
<dbReference type="GO" id="GO:0006351">
    <property type="term" value="P:DNA-templated transcription"/>
    <property type="evidence" value="ECO:0007669"/>
    <property type="project" value="InterPro"/>
</dbReference>
<keyword evidence="3" id="KW-0677">Repeat</keyword>
<dbReference type="PANTHER" id="PTHR40626">
    <property type="entry name" value="MIP31509P"/>
    <property type="match status" value="1"/>
</dbReference>
<keyword evidence="4 7" id="KW-0863">Zinc-finger</keyword>
<evidence type="ECO:0000256" key="6">
    <source>
        <dbReference type="ARBA" id="ARBA00023242"/>
    </source>
</evidence>
<dbReference type="CDD" id="cd12148">
    <property type="entry name" value="fungal_TF_MHR"/>
    <property type="match status" value="1"/>
</dbReference>
<dbReference type="GO" id="GO:0000785">
    <property type="term" value="C:chromatin"/>
    <property type="evidence" value="ECO:0007669"/>
    <property type="project" value="TreeGrafter"/>
</dbReference>
<dbReference type="GO" id="GO:0000978">
    <property type="term" value="F:RNA polymerase II cis-regulatory region sequence-specific DNA binding"/>
    <property type="evidence" value="ECO:0007669"/>
    <property type="project" value="InterPro"/>
</dbReference>
<keyword evidence="6" id="KW-0539">Nucleus</keyword>
<evidence type="ECO:0000256" key="4">
    <source>
        <dbReference type="ARBA" id="ARBA00022771"/>
    </source>
</evidence>
<dbReference type="SUPFAM" id="SSF57667">
    <property type="entry name" value="beta-beta-alpha zinc fingers"/>
    <property type="match status" value="1"/>
</dbReference>
<sequence>MSEPSETGGLLLASSIKQPEGNNNHQPTPVSAKNRKISQSSNDQRDGTKTTSPRCRPGISKQAPSVPHAGPSSPEQRSTTSPTNMASHLSSVHYTRTGRISKAKKGRKVHDCEHCGRSYTRAEHLRRHQRNHAQDDALVCEFPNCGKPFYRIDLLHRHQERHNEPGKGSPEQSAFSPEGSPETPPTSMHDLVQMSMVATTLTPAPSYYQTQPASPLHESVALPSQPKHHGAYAVHHPIAATVQIDAMTPGLSWNEPYSQSPGYSSSSGYGSPIRGPGDYPNIYANGPYHRTRTSSNASFIDQPWSYQSRSPVSTTSTMAYTWPSSDKGPTAPGLAYVGTTPYPMTNMSIPADMDPMASYGQYDPMTTMQRDEGEGVILFGDQQYGMGSIAHTYPFEQYLDYYWRLFHPTFPVVHRSTFRSMNSSPMLHAAMIAVGGQYSDDTSVKRKSRILHDRCIKLLERRDQETMAEPDRLCDFQAIFLIEVLSQYRARRAAKVLSSRFDKVYHRAVENFQHVTSQIHDLASLVKLENATMERWIHWIDFATWQRLLLSCHVLEFQQPLLLAREPLPSLIQDTGFDLPFPGHTSLWDAKSPTEWALAAQQHLHSPRYVHEVNSNSAMIFFDTFQSSVLLAAHYNCHETSSPYISSPSVLDIEHLFDTSPVTARMLLTAKLVQVTPLRALLAVAGETWILSEKVASAQVFTALKITLRTWLAQLWSTTIESQGVPVKEALRLSVDILQQALKEQRDSVTLEIGTDIGIYFAALVLWAITTAATTRVKRPQTKAQHCRPSQSPPVFASTTWAPMQSTPTLTLNDLPKVSTAPKVMQPSTFTPTHSNPASPTAQPSLATTPLLSHAQITINTISFLSTTLYDFNNAASTRQSPADLSGHQTGCISLLLWVKLRLRGVPLENLDSAADAWACKPGEGLGELLDGVTGSLERILNRGWGGWGV</sequence>
<keyword evidence="2" id="KW-0479">Metal-binding</keyword>
<evidence type="ECO:0000256" key="1">
    <source>
        <dbReference type="ARBA" id="ARBA00004123"/>
    </source>
</evidence>
<dbReference type="EMBL" id="ML976052">
    <property type="protein sequence ID" value="KAF1941108.1"/>
    <property type="molecule type" value="Genomic_DNA"/>
</dbReference>
<protein>
    <recommendedName>
        <fullName evidence="9">C2H2-type domain-containing protein</fullName>
    </recommendedName>
</protein>
<reference evidence="10" key="1">
    <citation type="journal article" date="2020" name="Stud. Mycol.">
        <title>101 Dothideomycetes genomes: a test case for predicting lifestyles and emergence of pathogens.</title>
        <authorList>
            <person name="Haridas S."/>
            <person name="Albert R."/>
            <person name="Binder M."/>
            <person name="Bloem J."/>
            <person name="Labutti K."/>
            <person name="Salamov A."/>
            <person name="Andreopoulos B."/>
            <person name="Baker S."/>
            <person name="Barry K."/>
            <person name="Bills G."/>
            <person name="Bluhm B."/>
            <person name="Cannon C."/>
            <person name="Castanera R."/>
            <person name="Culley D."/>
            <person name="Daum C."/>
            <person name="Ezra D."/>
            <person name="Gonzalez J."/>
            <person name="Henrissat B."/>
            <person name="Kuo A."/>
            <person name="Liang C."/>
            <person name="Lipzen A."/>
            <person name="Lutzoni F."/>
            <person name="Magnuson J."/>
            <person name="Mondo S."/>
            <person name="Nolan M."/>
            <person name="Ohm R."/>
            <person name="Pangilinan J."/>
            <person name="Park H.-J."/>
            <person name="Ramirez L."/>
            <person name="Alfaro M."/>
            <person name="Sun H."/>
            <person name="Tritt A."/>
            <person name="Yoshinaga Y."/>
            <person name="Zwiers L.-H."/>
            <person name="Turgeon B."/>
            <person name="Goodwin S."/>
            <person name="Spatafora J."/>
            <person name="Crous P."/>
            <person name="Grigoriev I."/>
        </authorList>
    </citation>
    <scope>NUCLEOTIDE SEQUENCE</scope>
    <source>
        <strain evidence="10">CBS 161.51</strain>
    </source>
</reference>
<evidence type="ECO:0000313" key="10">
    <source>
        <dbReference type="EMBL" id="KAF1941108.1"/>
    </source>
</evidence>
<dbReference type="PROSITE" id="PS00028">
    <property type="entry name" value="ZINC_FINGER_C2H2_1"/>
    <property type="match status" value="2"/>
</dbReference>